<gene>
    <name evidence="1" type="ORF">EDD54_1611</name>
</gene>
<keyword evidence="2" id="KW-1185">Reference proteome</keyword>
<dbReference type="PANTHER" id="PTHR13017">
    <property type="entry name" value="5-FORMYLTETRAHYDROFOLATE CYCLO-LIGASE-RELATED"/>
    <property type="match status" value="1"/>
</dbReference>
<dbReference type="SUPFAM" id="SSF100950">
    <property type="entry name" value="NagB/RpiA/CoA transferase-like"/>
    <property type="match status" value="1"/>
</dbReference>
<dbReference type="AlphaFoldDB" id="A0A4R6RME3"/>
<dbReference type="GO" id="GO:0005737">
    <property type="term" value="C:cytoplasm"/>
    <property type="evidence" value="ECO:0007669"/>
    <property type="project" value="TreeGrafter"/>
</dbReference>
<organism evidence="1 2">
    <name type="scientific">Oharaeibacter diazotrophicus</name>
    <dbReference type="NCBI Taxonomy" id="1920512"/>
    <lineage>
        <taxon>Bacteria</taxon>
        <taxon>Pseudomonadati</taxon>
        <taxon>Pseudomonadota</taxon>
        <taxon>Alphaproteobacteria</taxon>
        <taxon>Hyphomicrobiales</taxon>
        <taxon>Pleomorphomonadaceae</taxon>
        <taxon>Oharaeibacter</taxon>
    </lineage>
</organism>
<dbReference type="Gene3D" id="3.40.50.10420">
    <property type="entry name" value="NagB/RpiA/CoA transferase-like"/>
    <property type="match status" value="1"/>
</dbReference>
<proteinExistence type="predicted"/>
<dbReference type="PANTHER" id="PTHR13017:SF0">
    <property type="entry name" value="METHENYLTETRAHYDROFOLATE SYNTHASE DOMAIN-CONTAINING PROTEIN"/>
    <property type="match status" value="1"/>
</dbReference>
<reference evidence="1 2" key="1">
    <citation type="submission" date="2019-03" db="EMBL/GenBank/DDBJ databases">
        <title>Genomic Encyclopedia of Type Strains, Phase IV (KMG-IV): sequencing the most valuable type-strain genomes for metagenomic binning, comparative biology and taxonomic classification.</title>
        <authorList>
            <person name="Goeker M."/>
        </authorList>
    </citation>
    <scope>NUCLEOTIDE SEQUENCE [LARGE SCALE GENOMIC DNA]</scope>
    <source>
        <strain evidence="1 2">DSM 102969</strain>
    </source>
</reference>
<evidence type="ECO:0000313" key="1">
    <source>
        <dbReference type="EMBL" id="TDP87712.1"/>
    </source>
</evidence>
<name>A0A4R6RME3_9HYPH</name>
<protein>
    <submittedName>
        <fullName evidence="1">5-formyltetrahydrofolate cyclo-ligase</fullName>
    </submittedName>
</protein>
<comment type="caution">
    <text evidence="1">The sequence shown here is derived from an EMBL/GenBank/DDBJ whole genome shotgun (WGS) entry which is preliminary data.</text>
</comment>
<dbReference type="InterPro" id="IPR037171">
    <property type="entry name" value="NagB/RpiA_transferase-like"/>
</dbReference>
<dbReference type="Pfam" id="PF01812">
    <property type="entry name" value="5-FTHF_cyc-lig"/>
    <property type="match status" value="1"/>
</dbReference>
<dbReference type="InterPro" id="IPR024185">
    <property type="entry name" value="FTHF_cligase-like_sf"/>
</dbReference>
<dbReference type="Proteomes" id="UP000294547">
    <property type="component" value="Unassembled WGS sequence"/>
</dbReference>
<dbReference type="OrthoDB" id="9156280at2"/>
<keyword evidence="1" id="KW-0436">Ligase</keyword>
<evidence type="ECO:0000313" key="2">
    <source>
        <dbReference type="Proteomes" id="UP000294547"/>
    </source>
</evidence>
<dbReference type="InterPro" id="IPR002698">
    <property type="entry name" value="FTHF_cligase"/>
</dbReference>
<dbReference type="EMBL" id="SNXY01000006">
    <property type="protein sequence ID" value="TDP87712.1"/>
    <property type="molecule type" value="Genomic_DNA"/>
</dbReference>
<accession>A0A4R6RME3</accession>
<dbReference type="GO" id="GO:0016874">
    <property type="term" value="F:ligase activity"/>
    <property type="evidence" value="ECO:0007669"/>
    <property type="project" value="UniProtKB-KW"/>
</dbReference>
<dbReference type="RefSeq" id="WP_126541568.1">
    <property type="nucleotide sequence ID" value="NZ_BSPM01000008.1"/>
</dbReference>
<sequence length="254" mass="27574">MSEEARWAGRNGTKDALRHEVWTRLVETGVAVGPAASRIPNFAGADLAALHLSRAPEWKAARIVKCNPDPPQIPVRLRALYDGKIVYAPVPELTKGFPFVRLDPADLEARGVQFELAATSQGFLEHGTPVEFDEMEPLDFVVVGSVAATRAGGRTGKGGGFADLELGIFREIGIVTAATPIATSVHSVQVVADERVPMLGHDSALHYVATERELIVTGTRHPQPAGVAWDVVEDDQYRDIPFLRALRARIESRT</sequence>